<reference evidence="1" key="1">
    <citation type="journal article" date="2014" name="Nat. Genet.">
        <title>Genome and transcriptome of the porcine whipworm Trichuris suis.</title>
        <authorList>
            <person name="Jex A.R."/>
            <person name="Nejsum P."/>
            <person name="Schwarz E.M."/>
            <person name="Hu L."/>
            <person name="Young N.D."/>
            <person name="Hall R.S."/>
            <person name="Korhonen P.K."/>
            <person name="Liao S."/>
            <person name="Thamsborg S."/>
            <person name="Xia J."/>
            <person name="Xu P."/>
            <person name="Wang S."/>
            <person name="Scheerlinck J.P."/>
            <person name="Hofmann A."/>
            <person name="Sternberg P.W."/>
            <person name="Wang J."/>
            <person name="Gasser R.B."/>
        </authorList>
    </citation>
    <scope>NUCLEOTIDE SEQUENCE [LARGE SCALE GENOMIC DNA]</scope>
    <source>
        <strain evidence="1">DCEP-RM93F</strain>
    </source>
</reference>
<gene>
    <name evidence="1" type="ORF">M514_27408</name>
</gene>
<evidence type="ECO:0000313" key="1">
    <source>
        <dbReference type="EMBL" id="KFD60415.1"/>
    </source>
</evidence>
<name>A0A085MT69_9BILA</name>
<dbReference type="Proteomes" id="UP000030758">
    <property type="component" value="Unassembled WGS sequence"/>
</dbReference>
<proteinExistence type="predicted"/>
<dbReference type="AlphaFoldDB" id="A0A085MT69"/>
<protein>
    <submittedName>
        <fullName evidence="1">Uncharacterized protein</fullName>
    </submittedName>
</protein>
<accession>A0A085MT69</accession>
<dbReference type="EMBL" id="KL367669">
    <property type="protein sequence ID" value="KFD60415.1"/>
    <property type="molecule type" value="Genomic_DNA"/>
</dbReference>
<sequence length="126" mass="14896">MTGMWWWVHSMRGTTKRNVVTRRKMMTTRRREKITVINHHSLRFFQHYNYYRTHTWEGQAPVLLLPCDGKSFNVLQKGSPTYDGSTYDGFDFTMVSETTHPSDTRCDCLSMLRYCCELQASQSCDH</sequence>
<organism evidence="1">
    <name type="scientific">Trichuris suis</name>
    <name type="common">pig whipworm</name>
    <dbReference type="NCBI Taxonomy" id="68888"/>
    <lineage>
        <taxon>Eukaryota</taxon>
        <taxon>Metazoa</taxon>
        <taxon>Ecdysozoa</taxon>
        <taxon>Nematoda</taxon>
        <taxon>Enoplea</taxon>
        <taxon>Dorylaimia</taxon>
        <taxon>Trichinellida</taxon>
        <taxon>Trichuridae</taxon>
        <taxon>Trichuris</taxon>
    </lineage>
</organism>